<accession>A0AAD7ZEL6</accession>
<dbReference type="EMBL" id="JASPKZ010008874">
    <property type="protein sequence ID" value="KAJ9578513.1"/>
    <property type="molecule type" value="Genomic_DNA"/>
</dbReference>
<feature type="compositionally biased region" description="Polar residues" evidence="1">
    <location>
        <begin position="199"/>
        <end position="216"/>
    </location>
</feature>
<sequence length="450" mass="52086">MAEVKKRCIDFNCWLAGSPEFETQQALILHKQAYKFIYDTKILIKSRLKCLQLEEKIRNVKSSLDEVIEVLGVNNLFNHSSKKESASLIETKQQLPERRVISTVNGEGTSVPNGKTIQYDHCKHRNAKRTRKIIKKLQNKTTLHCKYINTKQIRNHAKKCWNTSRKGIYNLPVTENQVPIFKYEIKRIDRKIRPEPRESNNANQIRNPTEKCQNTSRKGTCNLAVTENLVPILKHEIKHKDHKRISVPRDKFDTIPNKHEAIESFLDSKNEIRKLSNEKCILNSNVNLDKNEFLQLINKDRKTDSTFSNEGYGNQINETPDEEISHILKEHEIIPIISDFEDENTSDASFCPIYDVPDEEIAHILKEYELLPVNSNFDDVSSTSENLRDTSFCPIDDVPDEEIAHILKEYELLPVISNFDDVSSTSENLRDTSFCPIEDIPDETFAHILK</sequence>
<comment type="caution">
    <text evidence="2">The sequence shown here is derived from an EMBL/GenBank/DDBJ whole genome shotgun (WGS) entry which is preliminary data.</text>
</comment>
<dbReference type="AlphaFoldDB" id="A0AAD7ZEL6"/>
<evidence type="ECO:0000256" key="1">
    <source>
        <dbReference type="SAM" id="MobiDB-lite"/>
    </source>
</evidence>
<feature type="region of interest" description="Disordered" evidence="1">
    <location>
        <begin position="195"/>
        <end position="216"/>
    </location>
</feature>
<evidence type="ECO:0000313" key="3">
    <source>
        <dbReference type="Proteomes" id="UP001233999"/>
    </source>
</evidence>
<organism evidence="2 3">
    <name type="scientific">Diploptera punctata</name>
    <name type="common">Pacific beetle cockroach</name>
    <dbReference type="NCBI Taxonomy" id="6984"/>
    <lineage>
        <taxon>Eukaryota</taxon>
        <taxon>Metazoa</taxon>
        <taxon>Ecdysozoa</taxon>
        <taxon>Arthropoda</taxon>
        <taxon>Hexapoda</taxon>
        <taxon>Insecta</taxon>
        <taxon>Pterygota</taxon>
        <taxon>Neoptera</taxon>
        <taxon>Polyneoptera</taxon>
        <taxon>Dictyoptera</taxon>
        <taxon>Blattodea</taxon>
        <taxon>Blaberoidea</taxon>
        <taxon>Blaberidae</taxon>
        <taxon>Diplopterinae</taxon>
        <taxon>Diploptera</taxon>
    </lineage>
</organism>
<reference evidence="2" key="2">
    <citation type="submission" date="2023-05" db="EMBL/GenBank/DDBJ databases">
        <authorList>
            <person name="Fouks B."/>
        </authorList>
    </citation>
    <scope>NUCLEOTIDE SEQUENCE</scope>
    <source>
        <strain evidence="2">Stay&amp;Tobe</strain>
        <tissue evidence="2">Testes</tissue>
    </source>
</reference>
<gene>
    <name evidence="2" type="ORF">L9F63_005242</name>
</gene>
<protein>
    <submittedName>
        <fullName evidence="2">Uncharacterized protein</fullName>
    </submittedName>
</protein>
<reference evidence="2" key="1">
    <citation type="journal article" date="2023" name="IScience">
        <title>Live-bearing cockroach genome reveals convergent evolutionary mechanisms linked to viviparity in insects and beyond.</title>
        <authorList>
            <person name="Fouks B."/>
            <person name="Harrison M.C."/>
            <person name="Mikhailova A.A."/>
            <person name="Marchal E."/>
            <person name="English S."/>
            <person name="Carruthers M."/>
            <person name="Jennings E.C."/>
            <person name="Chiamaka E.L."/>
            <person name="Frigard R.A."/>
            <person name="Pippel M."/>
            <person name="Attardo G.M."/>
            <person name="Benoit J.B."/>
            <person name="Bornberg-Bauer E."/>
            <person name="Tobe S.S."/>
        </authorList>
    </citation>
    <scope>NUCLEOTIDE SEQUENCE</scope>
    <source>
        <strain evidence="2">Stay&amp;Tobe</strain>
    </source>
</reference>
<proteinExistence type="predicted"/>
<dbReference type="Proteomes" id="UP001233999">
    <property type="component" value="Unassembled WGS sequence"/>
</dbReference>
<evidence type="ECO:0000313" key="2">
    <source>
        <dbReference type="EMBL" id="KAJ9578513.1"/>
    </source>
</evidence>
<keyword evidence="3" id="KW-1185">Reference proteome</keyword>
<name>A0AAD7ZEL6_DIPPU</name>